<keyword evidence="1" id="KW-0175">Coiled coil</keyword>
<keyword evidence="5" id="KW-1185">Reference proteome</keyword>
<organism evidence="4 5">
    <name type="scientific">Parelaphostrongylus tenuis</name>
    <name type="common">Meningeal worm</name>
    <dbReference type="NCBI Taxonomy" id="148309"/>
    <lineage>
        <taxon>Eukaryota</taxon>
        <taxon>Metazoa</taxon>
        <taxon>Ecdysozoa</taxon>
        <taxon>Nematoda</taxon>
        <taxon>Chromadorea</taxon>
        <taxon>Rhabditida</taxon>
        <taxon>Rhabditina</taxon>
        <taxon>Rhabditomorpha</taxon>
        <taxon>Strongyloidea</taxon>
        <taxon>Metastrongylidae</taxon>
        <taxon>Parelaphostrongylus</taxon>
    </lineage>
</organism>
<dbReference type="Proteomes" id="UP001196413">
    <property type="component" value="Unassembled WGS sequence"/>
</dbReference>
<dbReference type="PROSITE" id="PS50086">
    <property type="entry name" value="TBC_RABGAP"/>
    <property type="match status" value="1"/>
</dbReference>
<sequence length="705" mass="80410">MGRRCYSQPEIHLSYSANTNATDRDQDCKSEGAISKEPYCFTIQQYARSQRALSEGIPSPTTRRYGAFSITRYDPCTTEERMKSIQSLLAQIYDEHTPSESSRDLPYSPTDSVPSDYSCSSRGKISAEKLQTLDVAQLRNELTTLNNEIIKANQRLVKMVRQKAFHRAKQATKCAMLSAILMATSQKTSTDSKLRFSLEPLSNNDGVEQWKRSMRAMSRLPGGVPGFIRIKLWSTMADLYIRSKGFEWKQIRRNTLSEKVQPDDNKIHSQILKDLNRTGWNEFDDEKKLKQVLLGFNKDIGYCQGFNVIAALILQVVEYRTDIALKIMIFLIECVLPRGYFDQSLGALSVDLIVMRDLMLQRLPAVVHHLEQLQSSSIACSNHRSSIHDNSNEYEPPLTNLFPMHWFLTLFTTCLPRNCVMRVWDALMLNGSEILIRTAIALWSKISSKILHTSSADEFYALMKNLCKDLMKMNEQQQDRLIKVIHSMEEFPYPGLAELREKHTWNIQPLSMPNKSFRKSVSSILYDDPSDEESACISCHARLRRRRLTWNDLRLLQKQYHVKQQKQKHASVLLTLAYRNTQNTLTNVAKLTSMAYPLSFSSPVFNHLLLGPILARDESKSELPTAVSGGVAQLAASVIQPYDSGSRMIQDGTVNMYTAIGYADIQEFSKDLSIQTKSKIRPENHIRDDENDPTTTRCINASKPE</sequence>
<dbReference type="InterPro" id="IPR035969">
    <property type="entry name" value="Rab-GAP_TBC_sf"/>
</dbReference>
<dbReference type="AlphaFoldDB" id="A0AAD5R3D3"/>
<gene>
    <name evidence="4" type="ORF">KIN20_030005</name>
</gene>
<name>A0AAD5R3D3_PARTN</name>
<accession>A0AAD5R3D3</accession>
<dbReference type="EMBL" id="JAHQIW010006289">
    <property type="protein sequence ID" value="KAJ1368739.1"/>
    <property type="molecule type" value="Genomic_DNA"/>
</dbReference>
<evidence type="ECO:0000256" key="1">
    <source>
        <dbReference type="SAM" id="Coils"/>
    </source>
</evidence>
<feature type="non-terminal residue" evidence="4">
    <location>
        <position position="1"/>
    </location>
</feature>
<dbReference type="Gene3D" id="1.10.472.80">
    <property type="entry name" value="Ypt/Rab-GAP domain of gyp1p, domain 3"/>
    <property type="match status" value="1"/>
</dbReference>
<evidence type="ECO:0000256" key="2">
    <source>
        <dbReference type="SAM" id="MobiDB-lite"/>
    </source>
</evidence>
<evidence type="ECO:0000259" key="3">
    <source>
        <dbReference type="PROSITE" id="PS50086"/>
    </source>
</evidence>
<feature type="domain" description="Rab-GAP TBC" evidence="3">
    <location>
        <begin position="223"/>
        <end position="431"/>
    </location>
</feature>
<comment type="caution">
    <text evidence="4">The sequence shown here is derived from an EMBL/GenBank/DDBJ whole genome shotgun (WGS) entry which is preliminary data.</text>
</comment>
<feature type="region of interest" description="Disordered" evidence="2">
    <location>
        <begin position="97"/>
        <end position="120"/>
    </location>
</feature>
<feature type="coiled-coil region" evidence="1">
    <location>
        <begin position="135"/>
        <end position="162"/>
    </location>
</feature>
<dbReference type="PANTHER" id="PTHR13399:SF2">
    <property type="entry name" value="TRANSLOCON-ASSOCIATED PROTEIN SUBUNIT GAMMA"/>
    <property type="match status" value="1"/>
</dbReference>
<dbReference type="Pfam" id="PF00566">
    <property type="entry name" value="RabGAP-TBC"/>
    <property type="match status" value="1"/>
</dbReference>
<reference evidence="4" key="1">
    <citation type="submission" date="2021-06" db="EMBL/GenBank/DDBJ databases">
        <title>Parelaphostrongylus tenuis whole genome reference sequence.</title>
        <authorList>
            <person name="Garwood T.J."/>
            <person name="Larsen P.A."/>
            <person name="Fountain-Jones N.M."/>
            <person name="Garbe J.R."/>
            <person name="Macchietto M.G."/>
            <person name="Kania S.A."/>
            <person name="Gerhold R.W."/>
            <person name="Richards J.E."/>
            <person name="Wolf T.M."/>
        </authorList>
    </citation>
    <scope>NUCLEOTIDE SEQUENCE</scope>
    <source>
        <strain evidence="4">MNPRO001-30</strain>
        <tissue evidence="4">Meninges</tissue>
    </source>
</reference>
<feature type="region of interest" description="Disordered" evidence="2">
    <location>
        <begin position="683"/>
        <end position="705"/>
    </location>
</feature>
<proteinExistence type="predicted"/>
<dbReference type="GO" id="GO:0005783">
    <property type="term" value="C:endoplasmic reticulum"/>
    <property type="evidence" value="ECO:0007669"/>
    <property type="project" value="TreeGrafter"/>
</dbReference>
<feature type="compositionally biased region" description="Polar residues" evidence="2">
    <location>
        <begin position="109"/>
        <end position="120"/>
    </location>
</feature>
<dbReference type="SMART" id="SM00164">
    <property type="entry name" value="TBC"/>
    <property type="match status" value="1"/>
</dbReference>
<evidence type="ECO:0000313" key="5">
    <source>
        <dbReference type="Proteomes" id="UP001196413"/>
    </source>
</evidence>
<dbReference type="InterPro" id="IPR000195">
    <property type="entry name" value="Rab-GAP-TBC_dom"/>
</dbReference>
<evidence type="ECO:0000313" key="4">
    <source>
        <dbReference type="EMBL" id="KAJ1368739.1"/>
    </source>
</evidence>
<dbReference type="PANTHER" id="PTHR13399">
    <property type="entry name" value="TRANSLOCON-ASSOCIATED PROTEIN TRAP , GAMMA SUBUNIT"/>
    <property type="match status" value="1"/>
</dbReference>
<dbReference type="Gene3D" id="1.10.8.270">
    <property type="entry name" value="putative rabgap domain of human tbc1 domain family member 14 like domains"/>
    <property type="match status" value="1"/>
</dbReference>
<dbReference type="SUPFAM" id="SSF47923">
    <property type="entry name" value="Ypt/Rab-GAP domain of gyp1p"/>
    <property type="match status" value="2"/>
</dbReference>
<protein>
    <recommendedName>
        <fullName evidence="3">Rab-GAP TBC domain-containing protein</fullName>
    </recommendedName>
</protein>